<keyword evidence="6" id="KW-0723">Serine/threonine-protein kinase</keyword>
<comment type="subunit">
    <text evidence="2">Component of the EKC/KEOPS complex composed of at least BUD32, CGI121, GON7, KAE1 and PCC1; the whole complex dimerizes.</text>
</comment>
<evidence type="ECO:0000256" key="10">
    <source>
        <dbReference type="ARBA" id="ARBA00022840"/>
    </source>
</evidence>
<dbReference type="InterPro" id="IPR008266">
    <property type="entry name" value="Tyr_kinase_AS"/>
</dbReference>
<organism evidence="16 17">
    <name type="scientific">Chaetomidium leptoderma</name>
    <dbReference type="NCBI Taxonomy" id="669021"/>
    <lineage>
        <taxon>Eukaryota</taxon>
        <taxon>Fungi</taxon>
        <taxon>Dikarya</taxon>
        <taxon>Ascomycota</taxon>
        <taxon>Pezizomycotina</taxon>
        <taxon>Sordariomycetes</taxon>
        <taxon>Sordariomycetidae</taxon>
        <taxon>Sordariales</taxon>
        <taxon>Chaetomiaceae</taxon>
        <taxon>Chaetomidium</taxon>
    </lineage>
</organism>
<evidence type="ECO:0000256" key="11">
    <source>
        <dbReference type="ARBA" id="ARBA00030980"/>
    </source>
</evidence>
<keyword evidence="17" id="KW-1185">Reference proteome</keyword>
<dbReference type="GO" id="GO:0005524">
    <property type="term" value="F:ATP binding"/>
    <property type="evidence" value="ECO:0007669"/>
    <property type="project" value="UniProtKB-KW"/>
</dbReference>
<evidence type="ECO:0000256" key="7">
    <source>
        <dbReference type="ARBA" id="ARBA00022679"/>
    </source>
</evidence>
<dbReference type="PROSITE" id="PS50011">
    <property type="entry name" value="PROTEIN_KINASE_DOM"/>
    <property type="match status" value="1"/>
</dbReference>
<dbReference type="PANTHER" id="PTHR43895">
    <property type="entry name" value="CALCIUM/CALMODULIN-DEPENDENT PROTEIN KINASE KINASE-RELATED"/>
    <property type="match status" value="1"/>
</dbReference>
<protein>
    <recommendedName>
        <fullName evidence="5">EKC/KEOPS complex subunit BUD32</fullName>
        <ecNumber evidence="3">2.7.11.1</ecNumber>
    </recommendedName>
    <alternativeName>
        <fullName evidence="11 12">Atypical Serine/threonine protein kinase BUD32</fullName>
    </alternativeName>
    <alternativeName>
        <fullName evidence="4">EKC/KEOPS complex subunit bud32</fullName>
    </alternativeName>
</protein>
<sequence length="429" mass="48891">MGYFTDCRPDQRFSSAKRTIGLDGVSPVAVVIDWDQRRTIQVGTSSRDVGDDDDFFFDALARHIDQLPTDATEIKVGPDGHLLSTSCDPDLDYTEIPNYLPRSAYSPDLPTVRRSDLTELDRLGVQTDLVTYRLGSETRSVCFKYYMTRTNLSVVWHEAHCIANIPKHPNIVSFGSLVVDSVDGGEDKVLGFTTKFVPGGTVLDNTSRVFKLKYLKQLIEAVDFLNLRLGIVHGDICPWNLLIDEETDDLKVFDFNFAAKLGWEGDPNYSVAFGYEENRNDVKYTIFTLYEVITRDLHFREELYPEEQHVSEVVDLEEWEQHEDVHLDAPVAEYRAVLDEWVARRATIDQEMTHYTQAPDSIDWPDVPPLPEVEYFGEMMRVPSRLRQELVSTGEKFVQWQRPGSHEFPLPAGKRLLATGEVVDDEDGA</sequence>
<dbReference type="EMBL" id="MU857067">
    <property type="protein sequence ID" value="KAK4150523.1"/>
    <property type="molecule type" value="Genomic_DNA"/>
</dbReference>
<dbReference type="Pfam" id="PF00069">
    <property type="entry name" value="Pkinase"/>
    <property type="match status" value="1"/>
</dbReference>
<proteinExistence type="predicted"/>
<keyword evidence="10" id="KW-0067">ATP-binding</keyword>
<dbReference type="PANTHER" id="PTHR43895:SF32">
    <property type="entry name" value="SERINE_THREONINE-PROTEIN KINASE CHK1"/>
    <property type="match status" value="1"/>
</dbReference>
<dbReference type="InterPro" id="IPR011009">
    <property type="entry name" value="Kinase-like_dom_sf"/>
</dbReference>
<evidence type="ECO:0000256" key="14">
    <source>
        <dbReference type="ARBA" id="ARBA00048679"/>
    </source>
</evidence>
<evidence type="ECO:0000313" key="17">
    <source>
        <dbReference type="Proteomes" id="UP001302745"/>
    </source>
</evidence>
<dbReference type="GO" id="GO:0004674">
    <property type="term" value="F:protein serine/threonine kinase activity"/>
    <property type="evidence" value="ECO:0007669"/>
    <property type="project" value="UniProtKB-KW"/>
</dbReference>
<comment type="catalytic activity">
    <reaction evidence="14">
        <text>L-seryl-[protein] + ATP = O-phospho-L-seryl-[protein] + ADP + H(+)</text>
        <dbReference type="Rhea" id="RHEA:17989"/>
        <dbReference type="Rhea" id="RHEA-COMP:9863"/>
        <dbReference type="Rhea" id="RHEA-COMP:11604"/>
        <dbReference type="ChEBI" id="CHEBI:15378"/>
        <dbReference type="ChEBI" id="CHEBI:29999"/>
        <dbReference type="ChEBI" id="CHEBI:30616"/>
        <dbReference type="ChEBI" id="CHEBI:83421"/>
        <dbReference type="ChEBI" id="CHEBI:456216"/>
        <dbReference type="EC" id="2.7.11.1"/>
    </reaction>
</comment>
<evidence type="ECO:0000256" key="9">
    <source>
        <dbReference type="ARBA" id="ARBA00022777"/>
    </source>
</evidence>
<comment type="caution">
    <text evidence="16">The sequence shown here is derived from an EMBL/GenBank/DDBJ whole genome shotgun (WGS) entry which is preliminary data.</text>
</comment>
<evidence type="ECO:0000313" key="16">
    <source>
        <dbReference type="EMBL" id="KAK4150523.1"/>
    </source>
</evidence>
<dbReference type="PROSITE" id="PS00109">
    <property type="entry name" value="PROTEIN_KINASE_TYR"/>
    <property type="match status" value="1"/>
</dbReference>
<name>A0AAN6VFG9_9PEZI</name>
<evidence type="ECO:0000256" key="8">
    <source>
        <dbReference type="ARBA" id="ARBA00022741"/>
    </source>
</evidence>
<dbReference type="Gene3D" id="1.10.510.10">
    <property type="entry name" value="Transferase(Phosphotransferase) domain 1"/>
    <property type="match status" value="1"/>
</dbReference>
<accession>A0AAN6VFG9</accession>
<evidence type="ECO:0000256" key="2">
    <source>
        <dbReference type="ARBA" id="ARBA00011534"/>
    </source>
</evidence>
<evidence type="ECO:0000256" key="1">
    <source>
        <dbReference type="ARBA" id="ARBA00003747"/>
    </source>
</evidence>
<gene>
    <name evidence="16" type="ORF">C8A00DRAFT_36889</name>
</gene>
<dbReference type="AlphaFoldDB" id="A0AAN6VFG9"/>
<evidence type="ECO:0000256" key="12">
    <source>
        <dbReference type="ARBA" id="ARBA00033194"/>
    </source>
</evidence>
<evidence type="ECO:0000256" key="3">
    <source>
        <dbReference type="ARBA" id="ARBA00012513"/>
    </source>
</evidence>
<dbReference type="Proteomes" id="UP001302745">
    <property type="component" value="Unassembled WGS sequence"/>
</dbReference>
<dbReference type="GO" id="GO:0007165">
    <property type="term" value="P:signal transduction"/>
    <property type="evidence" value="ECO:0007669"/>
    <property type="project" value="TreeGrafter"/>
</dbReference>
<feature type="domain" description="Protein kinase" evidence="15">
    <location>
        <begin position="117"/>
        <end position="429"/>
    </location>
</feature>
<keyword evidence="8" id="KW-0547">Nucleotide-binding</keyword>
<dbReference type="InterPro" id="IPR000719">
    <property type="entry name" value="Prot_kinase_dom"/>
</dbReference>
<comment type="function">
    <text evidence="1">Component of the EKC/KEOPS complex that is required for the formation of a threonylcarbamoyl group on adenosine at position 37 (t(6)A37) in tRNAs that read codons beginning with adenine. The complex is probably involved in the transfer of the threonylcarbamoyl moiety of threonylcarbamoyl-AMP (TC-AMP) to the N6 group of A37. BUD32 has ATPase activity in the context of the EKC/KEOPS complex and likely plays a supporting role to the catalytic subunit KAE1. The EKC/KEOPS complex also promotes both telomere uncapping and telomere elongation. The complex is required for efficient recruitment of transcriptional coactivators.</text>
</comment>
<reference evidence="16" key="1">
    <citation type="journal article" date="2023" name="Mol. Phylogenet. Evol.">
        <title>Genome-scale phylogeny and comparative genomics of the fungal order Sordariales.</title>
        <authorList>
            <person name="Hensen N."/>
            <person name="Bonometti L."/>
            <person name="Westerberg I."/>
            <person name="Brannstrom I.O."/>
            <person name="Guillou S."/>
            <person name="Cros-Aarteil S."/>
            <person name="Calhoun S."/>
            <person name="Haridas S."/>
            <person name="Kuo A."/>
            <person name="Mondo S."/>
            <person name="Pangilinan J."/>
            <person name="Riley R."/>
            <person name="LaButti K."/>
            <person name="Andreopoulos B."/>
            <person name="Lipzen A."/>
            <person name="Chen C."/>
            <person name="Yan M."/>
            <person name="Daum C."/>
            <person name="Ng V."/>
            <person name="Clum A."/>
            <person name="Steindorff A."/>
            <person name="Ohm R.A."/>
            <person name="Martin F."/>
            <person name="Silar P."/>
            <person name="Natvig D.O."/>
            <person name="Lalanne C."/>
            <person name="Gautier V."/>
            <person name="Ament-Velasquez S.L."/>
            <person name="Kruys A."/>
            <person name="Hutchinson M.I."/>
            <person name="Powell A.J."/>
            <person name="Barry K."/>
            <person name="Miller A.N."/>
            <person name="Grigoriev I.V."/>
            <person name="Debuchy R."/>
            <person name="Gladieux P."/>
            <person name="Hiltunen Thoren M."/>
            <person name="Johannesson H."/>
        </authorList>
    </citation>
    <scope>NUCLEOTIDE SEQUENCE</scope>
    <source>
        <strain evidence="16">CBS 538.74</strain>
    </source>
</reference>
<dbReference type="SUPFAM" id="SSF56112">
    <property type="entry name" value="Protein kinase-like (PK-like)"/>
    <property type="match status" value="1"/>
</dbReference>
<evidence type="ECO:0000256" key="4">
    <source>
        <dbReference type="ARBA" id="ARBA00013948"/>
    </source>
</evidence>
<keyword evidence="9" id="KW-0418">Kinase</keyword>
<dbReference type="EC" id="2.7.11.1" evidence="3"/>
<keyword evidence="7" id="KW-0808">Transferase</keyword>
<dbReference type="SMART" id="SM00220">
    <property type="entry name" value="S_TKc"/>
    <property type="match status" value="1"/>
</dbReference>
<evidence type="ECO:0000256" key="13">
    <source>
        <dbReference type="ARBA" id="ARBA00047899"/>
    </source>
</evidence>
<evidence type="ECO:0000259" key="15">
    <source>
        <dbReference type="PROSITE" id="PS50011"/>
    </source>
</evidence>
<evidence type="ECO:0000256" key="5">
    <source>
        <dbReference type="ARBA" id="ARBA00019973"/>
    </source>
</evidence>
<evidence type="ECO:0000256" key="6">
    <source>
        <dbReference type="ARBA" id="ARBA00022527"/>
    </source>
</evidence>
<reference evidence="16" key="2">
    <citation type="submission" date="2023-05" db="EMBL/GenBank/DDBJ databases">
        <authorList>
            <consortium name="Lawrence Berkeley National Laboratory"/>
            <person name="Steindorff A."/>
            <person name="Hensen N."/>
            <person name="Bonometti L."/>
            <person name="Westerberg I."/>
            <person name="Brannstrom I.O."/>
            <person name="Guillou S."/>
            <person name="Cros-Aarteil S."/>
            <person name="Calhoun S."/>
            <person name="Haridas S."/>
            <person name="Kuo A."/>
            <person name="Mondo S."/>
            <person name="Pangilinan J."/>
            <person name="Riley R."/>
            <person name="Labutti K."/>
            <person name="Andreopoulos B."/>
            <person name="Lipzen A."/>
            <person name="Chen C."/>
            <person name="Yanf M."/>
            <person name="Daum C."/>
            <person name="Ng V."/>
            <person name="Clum A."/>
            <person name="Ohm R."/>
            <person name="Martin F."/>
            <person name="Silar P."/>
            <person name="Natvig D."/>
            <person name="Lalanne C."/>
            <person name="Gautier V."/>
            <person name="Ament-Velasquez S.L."/>
            <person name="Kruys A."/>
            <person name="Hutchinson M.I."/>
            <person name="Powell A.J."/>
            <person name="Barry K."/>
            <person name="Miller A.N."/>
            <person name="Grigoriev I.V."/>
            <person name="Debuchy R."/>
            <person name="Gladieux P."/>
            <person name="Thoren M.H."/>
            <person name="Johannesson H."/>
        </authorList>
    </citation>
    <scope>NUCLEOTIDE SEQUENCE</scope>
    <source>
        <strain evidence="16">CBS 538.74</strain>
    </source>
</reference>
<comment type="catalytic activity">
    <reaction evidence="13">
        <text>L-threonyl-[protein] + ATP = O-phospho-L-threonyl-[protein] + ADP + H(+)</text>
        <dbReference type="Rhea" id="RHEA:46608"/>
        <dbReference type="Rhea" id="RHEA-COMP:11060"/>
        <dbReference type="Rhea" id="RHEA-COMP:11605"/>
        <dbReference type="ChEBI" id="CHEBI:15378"/>
        <dbReference type="ChEBI" id="CHEBI:30013"/>
        <dbReference type="ChEBI" id="CHEBI:30616"/>
        <dbReference type="ChEBI" id="CHEBI:61977"/>
        <dbReference type="ChEBI" id="CHEBI:456216"/>
        <dbReference type="EC" id="2.7.11.1"/>
    </reaction>
</comment>